<accession>A0A2W7IIL7</accession>
<reference evidence="2 3" key="1">
    <citation type="submission" date="2018-06" db="EMBL/GenBank/DDBJ databases">
        <title>Genomic Encyclopedia of Archaeal and Bacterial Type Strains, Phase II (KMG-II): from individual species to whole genera.</title>
        <authorList>
            <person name="Goeker M."/>
        </authorList>
    </citation>
    <scope>NUCLEOTIDE SEQUENCE [LARGE SCALE GENOMIC DNA]</scope>
    <source>
        <strain evidence="2 3">DSM 24525</strain>
    </source>
</reference>
<dbReference type="PANTHER" id="PTHR46732:SF8">
    <property type="entry name" value="ATP-DEPENDENT PROTEASE LA (LON) DOMAIN PROTEIN"/>
    <property type="match status" value="1"/>
</dbReference>
<dbReference type="SUPFAM" id="SSF88697">
    <property type="entry name" value="PUA domain-like"/>
    <property type="match status" value="1"/>
</dbReference>
<dbReference type="SMART" id="SM00464">
    <property type="entry name" value="LON"/>
    <property type="match status" value="1"/>
</dbReference>
<name>A0A2W7IIL7_9PROT</name>
<dbReference type="Pfam" id="PF02190">
    <property type="entry name" value="LON_substr_bdg"/>
    <property type="match status" value="1"/>
</dbReference>
<dbReference type="RefSeq" id="WP_111398444.1">
    <property type="nucleotide sequence ID" value="NZ_QKYU01000012.1"/>
</dbReference>
<comment type="caution">
    <text evidence="2">The sequence shown here is derived from an EMBL/GenBank/DDBJ whole genome shotgun (WGS) entry which is preliminary data.</text>
</comment>
<dbReference type="Proteomes" id="UP000249688">
    <property type="component" value="Unassembled WGS sequence"/>
</dbReference>
<evidence type="ECO:0000313" key="2">
    <source>
        <dbReference type="EMBL" id="PZW45019.1"/>
    </source>
</evidence>
<organism evidence="2 3">
    <name type="scientific">Humitalea rosea</name>
    <dbReference type="NCBI Taxonomy" id="990373"/>
    <lineage>
        <taxon>Bacteria</taxon>
        <taxon>Pseudomonadati</taxon>
        <taxon>Pseudomonadota</taxon>
        <taxon>Alphaproteobacteria</taxon>
        <taxon>Acetobacterales</taxon>
        <taxon>Roseomonadaceae</taxon>
        <taxon>Humitalea</taxon>
    </lineage>
</organism>
<dbReference type="InterPro" id="IPR003111">
    <property type="entry name" value="Lon_prtase_N"/>
</dbReference>
<dbReference type="OrthoDB" id="9806457at2"/>
<gene>
    <name evidence="2" type="ORF">C8P66_11234</name>
</gene>
<dbReference type="InterPro" id="IPR046336">
    <property type="entry name" value="Lon_prtase_N_sf"/>
</dbReference>
<dbReference type="PANTHER" id="PTHR46732">
    <property type="entry name" value="ATP-DEPENDENT PROTEASE LA (LON) DOMAIN PROTEIN"/>
    <property type="match status" value="1"/>
</dbReference>
<dbReference type="AlphaFoldDB" id="A0A2W7IIL7"/>
<protein>
    <recommendedName>
        <fullName evidence="1">Lon N-terminal domain-containing protein</fullName>
    </recommendedName>
</protein>
<proteinExistence type="predicted"/>
<dbReference type="InterPro" id="IPR015947">
    <property type="entry name" value="PUA-like_sf"/>
</dbReference>
<dbReference type="Gene3D" id="2.30.130.40">
    <property type="entry name" value="LON domain-like"/>
    <property type="match status" value="1"/>
</dbReference>
<keyword evidence="3" id="KW-1185">Reference proteome</keyword>
<sequence>MPAFTTTLSDLPDEIPVFPLTGALLLPRGRLPLNIFEPRYLAMIEDALGAGRVIGMIQPDGSGHRGPNGPSLYRVGCLGRISSFSETEDGRFLVTLTGVLRFALAGEREMRLGYRRVRAEYAAYAADLDAEPAAPLDRPALLGALRPFFKARQIDANWDAIEHTADATLVTTLCMVCPFDPREKQALLEAPAPAERASMLVALLQMDAHGGADPESRPS</sequence>
<dbReference type="PROSITE" id="PS51787">
    <property type="entry name" value="LON_N"/>
    <property type="match status" value="1"/>
</dbReference>
<feature type="domain" description="Lon N-terminal" evidence="1">
    <location>
        <begin position="15"/>
        <end position="208"/>
    </location>
</feature>
<evidence type="ECO:0000313" key="3">
    <source>
        <dbReference type="Proteomes" id="UP000249688"/>
    </source>
</evidence>
<evidence type="ECO:0000259" key="1">
    <source>
        <dbReference type="PROSITE" id="PS51787"/>
    </source>
</evidence>
<dbReference type="EMBL" id="QKYU01000012">
    <property type="protein sequence ID" value="PZW45019.1"/>
    <property type="molecule type" value="Genomic_DNA"/>
</dbReference>